<dbReference type="SUPFAM" id="SSF63411">
    <property type="entry name" value="LuxS/MPP-like metallohydrolase"/>
    <property type="match status" value="2"/>
</dbReference>
<reference evidence="3" key="1">
    <citation type="journal article" date="2019" name="Int. J. Syst. Evol. Microbiol.">
        <title>The Global Catalogue of Microorganisms (GCM) 10K type strain sequencing project: providing services to taxonomists for standard genome sequencing and annotation.</title>
        <authorList>
            <consortium name="The Broad Institute Genomics Platform"/>
            <consortium name="The Broad Institute Genome Sequencing Center for Infectious Disease"/>
            <person name="Wu L."/>
            <person name="Ma J."/>
        </authorList>
    </citation>
    <scope>NUCLEOTIDE SEQUENCE [LARGE SCALE GENOMIC DNA]</scope>
    <source>
        <strain evidence="3">CCUG 53762</strain>
    </source>
</reference>
<comment type="caution">
    <text evidence="2">The sequence shown here is derived from an EMBL/GenBank/DDBJ whole genome shotgun (WGS) entry which is preliminary data.</text>
</comment>
<proteinExistence type="predicted"/>
<dbReference type="Gene3D" id="3.30.830.10">
    <property type="entry name" value="Metalloenzyme, LuxS/M16 peptidase-like"/>
    <property type="match status" value="2"/>
</dbReference>
<dbReference type="Pfam" id="PF05193">
    <property type="entry name" value="Peptidase_M16_C"/>
    <property type="match status" value="1"/>
</dbReference>
<accession>A0ABW4IF30</accession>
<dbReference type="InterPro" id="IPR050361">
    <property type="entry name" value="MPP/UQCRC_Complex"/>
</dbReference>
<gene>
    <name evidence="2" type="ORF">ACFSAH_15990</name>
</gene>
<dbReference type="PANTHER" id="PTHR11851">
    <property type="entry name" value="METALLOPROTEASE"/>
    <property type="match status" value="1"/>
</dbReference>
<name>A0ABW4IF30_9SPHI</name>
<protein>
    <submittedName>
        <fullName evidence="2">M16 family metallopeptidase</fullName>
    </submittedName>
</protein>
<dbReference type="Proteomes" id="UP001597118">
    <property type="component" value="Unassembled WGS sequence"/>
</dbReference>
<dbReference type="PANTHER" id="PTHR11851:SF224">
    <property type="entry name" value="PROCESSING PROTEASE"/>
    <property type="match status" value="1"/>
</dbReference>
<dbReference type="InterPro" id="IPR011249">
    <property type="entry name" value="Metalloenz_LuxS/M16"/>
</dbReference>
<keyword evidence="3" id="KW-1185">Reference proteome</keyword>
<sequence>MLNRTQAPEFKGVEHINFLRVQKNELDNGIPVFVLNGGDQNLVRVEFIFGNVNWDAEKPLLSQITNSMLNEGTAKLNSADIANQIDFYGAYFQTEFGLDRSTVTLYSLNKYLENTLPIVQDVLTNSIFPQKELNNFLNNQKQRLKVSLEKKDYLARKRFNELMFGKTLYGYSASLEDYDTVKREDLMVHFKKQYHPQNCTLVVSGKFDETALMALLNQLFGNWESEAHFTPNQFHINKIEPVFDITEKENALQSAIRLGVQTVNRTHPDFVGLLLLNTVLGGYFGSRLMNNIREDKGYTYGIGSGNICLENVGYLTIGSEVGVDVCKATFQEIEKEINILRTQPVPDSELEVVKNFFLGSVLGSLENIFSHADKFKSIYFYGLDYTYFDNYIEKIKNITAEDLMHLANKYLDYDKLVKVVVGKFG</sequence>
<dbReference type="EMBL" id="JBHUDG010000046">
    <property type="protein sequence ID" value="MFD1631378.1"/>
    <property type="molecule type" value="Genomic_DNA"/>
</dbReference>
<dbReference type="InterPro" id="IPR007863">
    <property type="entry name" value="Peptidase_M16_C"/>
</dbReference>
<evidence type="ECO:0000313" key="3">
    <source>
        <dbReference type="Proteomes" id="UP001597118"/>
    </source>
</evidence>
<feature type="domain" description="Peptidase M16 C-terminal" evidence="1">
    <location>
        <begin position="181"/>
        <end position="355"/>
    </location>
</feature>
<organism evidence="2 3">
    <name type="scientific">Pseudopedobacter beijingensis</name>
    <dbReference type="NCBI Taxonomy" id="1207056"/>
    <lineage>
        <taxon>Bacteria</taxon>
        <taxon>Pseudomonadati</taxon>
        <taxon>Bacteroidota</taxon>
        <taxon>Sphingobacteriia</taxon>
        <taxon>Sphingobacteriales</taxon>
        <taxon>Sphingobacteriaceae</taxon>
        <taxon>Pseudopedobacter</taxon>
    </lineage>
</organism>
<dbReference type="RefSeq" id="WP_379663746.1">
    <property type="nucleotide sequence ID" value="NZ_JBHUDG010000046.1"/>
</dbReference>
<evidence type="ECO:0000313" key="2">
    <source>
        <dbReference type="EMBL" id="MFD1631378.1"/>
    </source>
</evidence>
<evidence type="ECO:0000259" key="1">
    <source>
        <dbReference type="Pfam" id="PF05193"/>
    </source>
</evidence>